<keyword evidence="1" id="KW-0472">Membrane</keyword>
<evidence type="ECO:0000256" key="1">
    <source>
        <dbReference type="SAM" id="Phobius"/>
    </source>
</evidence>
<gene>
    <name evidence="2" type="ORF">FEZ63_02375</name>
</gene>
<keyword evidence="3" id="KW-1185">Reference proteome</keyword>
<comment type="caution">
    <text evidence="2">The sequence shown here is derived from an EMBL/GenBank/DDBJ whole genome shotgun (WGS) entry which is preliminary data.</text>
</comment>
<accession>A0A5N3PH48</accession>
<dbReference type="OrthoDB" id="8550083at2"/>
<organism evidence="2 3">
    <name type="scientific">Microvirga brassicacearum</name>
    <dbReference type="NCBI Taxonomy" id="2580413"/>
    <lineage>
        <taxon>Bacteria</taxon>
        <taxon>Pseudomonadati</taxon>
        <taxon>Pseudomonadota</taxon>
        <taxon>Alphaproteobacteria</taxon>
        <taxon>Hyphomicrobiales</taxon>
        <taxon>Methylobacteriaceae</taxon>
        <taxon>Microvirga</taxon>
    </lineage>
</organism>
<dbReference type="PANTHER" id="PTHR41795:SF1">
    <property type="entry name" value="EXOPOLYSACCHARIDE SYNTHESIS PROTEIN"/>
    <property type="match status" value="1"/>
</dbReference>
<protein>
    <submittedName>
        <fullName evidence="2">Exopolysaccharide biosynthesis protein</fullName>
    </submittedName>
</protein>
<dbReference type="EMBL" id="VCMV01000003">
    <property type="protein sequence ID" value="KAB0268975.1"/>
    <property type="molecule type" value="Genomic_DNA"/>
</dbReference>
<feature type="transmembrane region" description="Helical" evidence="1">
    <location>
        <begin position="82"/>
        <end position="103"/>
    </location>
</feature>
<feature type="transmembrane region" description="Helical" evidence="1">
    <location>
        <begin position="196"/>
        <end position="224"/>
    </location>
</feature>
<sequence length="232" mass="25219">MPICLSRRNQVDAKLRTDPYSVRENGTAPEALEHKSASAVLRGVIDNAQGETISIGAIIGAFGERAFGFMLILFSLPNCVPAPPGIAGIVGTPVLIFGIQMLLGHKHPWLPGFIRRRTVSVSKFKRLIDLTEPKLQKLESYCRPRLTQLFSVFGDRMIGLFAVLVALSVLIPFPGTNFPPSIALVVISIAVMEEDGYLLIGGYLIGFAGLAYTITILGASYHLIHAAITNWF</sequence>
<feature type="transmembrane region" description="Helical" evidence="1">
    <location>
        <begin position="157"/>
        <end position="176"/>
    </location>
</feature>
<dbReference type="PIRSF" id="PIRSF033239">
    <property type="entry name" value="ExoD"/>
    <property type="match status" value="1"/>
</dbReference>
<reference evidence="2 3" key="1">
    <citation type="journal article" date="2019" name="Microorganisms">
        <title>Genome Insights into the Novel Species Microvirga brassicacearum, a Rapeseed Endophyte with Biotechnological Potential.</title>
        <authorList>
            <person name="Jimenez-Gomez A."/>
            <person name="Saati-Santamaria Z."/>
            <person name="Igual J.M."/>
            <person name="Rivas R."/>
            <person name="Mateos P.F."/>
            <person name="Garcia-Fraile P."/>
        </authorList>
    </citation>
    <scope>NUCLEOTIDE SEQUENCE [LARGE SCALE GENOMIC DNA]</scope>
    <source>
        <strain evidence="2 3">CDVBN77</strain>
    </source>
</reference>
<keyword evidence="1" id="KW-0812">Transmembrane</keyword>
<evidence type="ECO:0000313" key="3">
    <source>
        <dbReference type="Proteomes" id="UP000325684"/>
    </source>
</evidence>
<dbReference type="InterPro" id="IPR010331">
    <property type="entry name" value="ExoD"/>
</dbReference>
<name>A0A5N3PH48_9HYPH</name>
<evidence type="ECO:0000313" key="2">
    <source>
        <dbReference type="EMBL" id="KAB0268975.1"/>
    </source>
</evidence>
<dbReference type="Proteomes" id="UP000325684">
    <property type="component" value="Unassembled WGS sequence"/>
</dbReference>
<dbReference type="Pfam" id="PF06055">
    <property type="entry name" value="ExoD"/>
    <property type="match status" value="1"/>
</dbReference>
<keyword evidence="1" id="KW-1133">Transmembrane helix</keyword>
<proteinExistence type="predicted"/>
<dbReference type="AlphaFoldDB" id="A0A5N3PH48"/>
<feature type="transmembrane region" description="Helical" evidence="1">
    <location>
        <begin position="52"/>
        <end position="76"/>
    </location>
</feature>
<dbReference type="PANTHER" id="PTHR41795">
    <property type="entry name" value="EXOPOLYSACCHARIDE SYNTHESIS PROTEIN"/>
    <property type="match status" value="1"/>
</dbReference>